<protein>
    <recommendedName>
        <fullName evidence="4">Rap1a immunity protein domain-containing protein</fullName>
    </recommendedName>
</protein>
<evidence type="ECO:0000313" key="2">
    <source>
        <dbReference type="EMBL" id="MDH6503609.1"/>
    </source>
</evidence>
<feature type="chain" id="PRO_5041263522" description="Rap1a immunity protein domain-containing protein" evidence="1">
    <location>
        <begin position="22"/>
        <end position="105"/>
    </location>
</feature>
<name>A0AA43M9K9_9BURK</name>
<evidence type="ECO:0000256" key="1">
    <source>
        <dbReference type="SAM" id="SignalP"/>
    </source>
</evidence>
<dbReference type="EMBL" id="JARXYA010000004">
    <property type="protein sequence ID" value="MDH6503609.1"/>
    <property type="molecule type" value="Genomic_DNA"/>
</dbReference>
<sequence length="105" mass="11964">MKFKILAILLGMFYYSASVNAQPSMDVNNSSDYLMITTEQQEIYLRRFIDANPAIVAQCQPGWSLDQSNQYFIDWVTNNPQFLRRNLTSSFSAALLSACKLPAKK</sequence>
<dbReference type="AlphaFoldDB" id="A0AA43M9K9"/>
<keyword evidence="3" id="KW-1185">Reference proteome</keyword>
<dbReference type="RefSeq" id="WP_280756646.1">
    <property type="nucleotide sequence ID" value="NZ_JARXVW010000011.1"/>
</dbReference>
<comment type="caution">
    <text evidence="2">The sequence shown here is derived from an EMBL/GenBank/DDBJ whole genome shotgun (WGS) entry which is preliminary data.</text>
</comment>
<organism evidence="2 3">
    <name type="scientific">Polynucleobacter sphagniphilus</name>
    <dbReference type="NCBI Taxonomy" id="1743169"/>
    <lineage>
        <taxon>Bacteria</taxon>
        <taxon>Pseudomonadati</taxon>
        <taxon>Pseudomonadota</taxon>
        <taxon>Betaproteobacteria</taxon>
        <taxon>Burkholderiales</taxon>
        <taxon>Burkholderiaceae</taxon>
        <taxon>Polynucleobacter</taxon>
    </lineage>
</organism>
<proteinExistence type="predicted"/>
<evidence type="ECO:0000313" key="3">
    <source>
        <dbReference type="Proteomes" id="UP001161160"/>
    </source>
</evidence>
<reference evidence="2" key="1">
    <citation type="submission" date="2023-04" db="EMBL/GenBank/DDBJ databases">
        <title>Genome Encyclopedia of Bacteria and Archaea VI: Functional Genomics of Type Strains.</title>
        <authorList>
            <person name="Whitman W."/>
        </authorList>
    </citation>
    <scope>NUCLEOTIDE SEQUENCE</scope>
    <source>
        <strain evidence="2">Enz.4-51</strain>
    </source>
</reference>
<keyword evidence="1" id="KW-0732">Signal</keyword>
<accession>A0AA43M9K9</accession>
<dbReference type="Proteomes" id="UP001161160">
    <property type="component" value="Unassembled WGS sequence"/>
</dbReference>
<gene>
    <name evidence="2" type="ORF">M2127_000902</name>
</gene>
<evidence type="ECO:0008006" key="4">
    <source>
        <dbReference type="Google" id="ProtNLM"/>
    </source>
</evidence>
<feature type="signal peptide" evidence="1">
    <location>
        <begin position="1"/>
        <end position="21"/>
    </location>
</feature>